<dbReference type="InterPro" id="IPR036565">
    <property type="entry name" value="Mur-like_cat_sf"/>
</dbReference>
<evidence type="ECO:0000256" key="2">
    <source>
        <dbReference type="ARBA" id="ARBA00022598"/>
    </source>
</evidence>
<evidence type="ECO:0000259" key="11">
    <source>
        <dbReference type="Pfam" id="PF01225"/>
    </source>
</evidence>
<dbReference type="GO" id="GO:0008766">
    <property type="term" value="F:UDP-N-acetylmuramoylalanyl-D-glutamyl-2,6-diaminopimelate-D-alanyl-D-alanine ligase activity"/>
    <property type="evidence" value="ECO:0007669"/>
    <property type="project" value="RHEA"/>
</dbReference>
<dbReference type="EMBL" id="AATS01000009">
    <property type="protein sequence ID" value="EAU54397.1"/>
    <property type="molecule type" value="Genomic_DNA"/>
</dbReference>
<keyword evidence="7 10" id="KW-0573">Peptidoglycan synthesis</keyword>
<gene>
    <name evidence="14" type="ORF">SPV1_00420</name>
</gene>
<feature type="domain" description="Mur ligase N-terminal catalytic" evidence="11">
    <location>
        <begin position="25"/>
        <end position="98"/>
    </location>
</feature>
<dbReference type="Pfam" id="PF02875">
    <property type="entry name" value="Mur_ligase_C"/>
    <property type="match status" value="1"/>
</dbReference>
<keyword evidence="9 10" id="KW-0961">Cell wall biogenesis/degradation</keyword>
<dbReference type="InterPro" id="IPR004101">
    <property type="entry name" value="Mur_ligase_C"/>
</dbReference>
<dbReference type="InterPro" id="IPR005863">
    <property type="entry name" value="UDP-N-AcMur_synth"/>
</dbReference>
<accession>Q0EYH0</accession>
<dbReference type="SUPFAM" id="SSF53623">
    <property type="entry name" value="MurD-like peptide ligases, catalytic domain"/>
    <property type="match status" value="1"/>
</dbReference>
<dbReference type="UniPathway" id="UPA00219"/>
<protein>
    <recommendedName>
        <fullName evidence="10">UDP-N-acetylmuramoyl-tripeptide--D-alanyl-D-alanine ligase</fullName>
        <ecNumber evidence="10">6.3.2.10</ecNumber>
    </recommendedName>
</protein>
<keyword evidence="5" id="KW-0067">ATP-binding</keyword>
<dbReference type="GO" id="GO:0051301">
    <property type="term" value="P:cell division"/>
    <property type="evidence" value="ECO:0007669"/>
    <property type="project" value="UniProtKB-KW"/>
</dbReference>
<dbReference type="EC" id="6.3.2.10" evidence="10"/>
<dbReference type="PANTHER" id="PTHR43024:SF1">
    <property type="entry name" value="UDP-N-ACETYLMURAMOYL-TRIPEPTIDE--D-ALANYL-D-ALANINE LIGASE"/>
    <property type="match status" value="1"/>
</dbReference>
<reference evidence="14 15" key="1">
    <citation type="submission" date="2006-09" db="EMBL/GenBank/DDBJ databases">
        <authorList>
            <person name="Emerson D."/>
            <person name="Ferriera S."/>
            <person name="Johnson J."/>
            <person name="Kravitz S."/>
            <person name="Halpern A."/>
            <person name="Remington K."/>
            <person name="Beeson K."/>
            <person name="Tran B."/>
            <person name="Rogers Y.-H."/>
            <person name="Friedman R."/>
            <person name="Venter J.C."/>
        </authorList>
    </citation>
    <scope>NUCLEOTIDE SEQUENCE [LARGE SCALE GENOMIC DNA]</scope>
    <source>
        <strain evidence="14 15">PV-1</strain>
    </source>
</reference>
<feature type="domain" description="Mur ligase C-terminal" evidence="12">
    <location>
        <begin position="314"/>
        <end position="429"/>
    </location>
</feature>
<evidence type="ECO:0000256" key="9">
    <source>
        <dbReference type="ARBA" id="ARBA00023316"/>
    </source>
</evidence>
<keyword evidence="1" id="KW-0963">Cytoplasm</keyword>
<evidence type="ECO:0000259" key="12">
    <source>
        <dbReference type="Pfam" id="PF02875"/>
    </source>
</evidence>
<dbReference type="GO" id="GO:0005737">
    <property type="term" value="C:cytoplasm"/>
    <property type="evidence" value="ECO:0007669"/>
    <property type="project" value="UniProtKB-SubCell"/>
</dbReference>
<dbReference type="OrthoDB" id="5288039at2"/>
<keyword evidence="3 10" id="KW-0132">Cell division</keyword>
<dbReference type="GO" id="GO:0009252">
    <property type="term" value="P:peptidoglycan biosynthetic process"/>
    <property type="evidence" value="ECO:0007669"/>
    <property type="project" value="UniProtKB-UniPathway"/>
</dbReference>
<dbReference type="InterPro" id="IPR035911">
    <property type="entry name" value="MurE/MurF_N"/>
</dbReference>
<evidence type="ECO:0000256" key="10">
    <source>
        <dbReference type="RuleBase" id="RU004136"/>
    </source>
</evidence>
<evidence type="ECO:0000259" key="13">
    <source>
        <dbReference type="Pfam" id="PF08245"/>
    </source>
</evidence>
<sequence>MRLSGADIQCATGGEWLHGMPEWVSEIATDTRGFKSGQCFLALRGPHFDGHRFAAPIADAACALIGDARGMRYWESLPVPQLQVEDTLRALGDIAHAWRMQLKQTTVVAISGSFGKTSLRSLLQHGFSALGLHVSATTANLNNLIGVPKTLLAVPADATLALIECGISEVGEMERLSAIVQPDVAVLTGITNAHGEGLGGLAGVVEEKAALFSHLNTGAWCALGEGVADQLGRHHISQPADLLDVEQSELSWRLDGQCLHFQRGDEQSQIELSLPARHWATNMHLAACIIMRLMPEARLNDVAQALASWQAPAGRMQVRTGSGGCKVLDDSYNANPVSMQAAIDTLVAMPGCRIAVLGDMAELGEASLGAHTGLDVSGIDKLYLVGPKMHALAAGSGTARWYPDHRAAAASLSRESFGPDATVLVKGSRSMALETVVNVLCASQAAEVQHAV</sequence>
<dbReference type="Pfam" id="PF01225">
    <property type="entry name" value="Mur_ligase"/>
    <property type="match status" value="1"/>
</dbReference>
<dbReference type="SUPFAM" id="SSF53244">
    <property type="entry name" value="MurD-like peptide ligases, peptide-binding domain"/>
    <property type="match status" value="1"/>
</dbReference>
<feature type="domain" description="Mur ligase central" evidence="13">
    <location>
        <begin position="110"/>
        <end position="289"/>
    </location>
</feature>
<organism evidence="14 15">
    <name type="scientific">Mariprofundus ferrooxydans PV-1</name>
    <dbReference type="NCBI Taxonomy" id="314345"/>
    <lineage>
        <taxon>Bacteria</taxon>
        <taxon>Pseudomonadati</taxon>
        <taxon>Pseudomonadota</taxon>
        <taxon>Candidatius Mariprofundia</taxon>
        <taxon>Mariprofundales</taxon>
        <taxon>Mariprofundaceae</taxon>
        <taxon>Mariprofundus</taxon>
    </lineage>
</organism>
<comment type="pathway">
    <text evidence="10">Cell wall biogenesis; peptidoglycan biosynthesis.</text>
</comment>
<proteinExistence type="predicted"/>
<evidence type="ECO:0000313" key="14">
    <source>
        <dbReference type="EMBL" id="EAU54397.1"/>
    </source>
</evidence>
<dbReference type="InParanoid" id="Q0EYH0"/>
<dbReference type="GO" id="GO:0071555">
    <property type="term" value="P:cell wall organization"/>
    <property type="evidence" value="ECO:0007669"/>
    <property type="project" value="UniProtKB-KW"/>
</dbReference>
<comment type="catalytic activity">
    <reaction evidence="10">
        <text>D-alanyl-D-alanine + UDP-N-acetyl-alpha-D-muramoyl-L-alanyl-gamma-D-glutamyl-meso-2,6-diaminopimelate + ATP = UDP-N-acetyl-alpha-D-muramoyl-L-alanyl-gamma-D-glutamyl-meso-2,6-diaminopimeloyl-D-alanyl-D-alanine + ADP + phosphate + H(+)</text>
        <dbReference type="Rhea" id="RHEA:28374"/>
        <dbReference type="ChEBI" id="CHEBI:15378"/>
        <dbReference type="ChEBI" id="CHEBI:30616"/>
        <dbReference type="ChEBI" id="CHEBI:43474"/>
        <dbReference type="ChEBI" id="CHEBI:57822"/>
        <dbReference type="ChEBI" id="CHEBI:61386"/>
        <dbReference type="ChEBI" id="CHEBI:83905"/>
        <dbReference type="ChEBI" id="CHEBI:456216"/>
        <dbReference type="EC" id="6.3.2.10"/>
    </reaction>
</comment>
<dbReference type="InterPro" id="IPR013221">
    <property type="entry name" value="Mur_ligase_cen"/>
</dbReference>
<dbReference type="PANTHER" id="PTHR43024">
    <property type="entry name" value="UDP-N-ACETYLMURAMOYL-TRIPEPTIDE--D-ALANYL-D-ALANINE LIGASE"/>
    <property type="match status" value="1"/>
</dbReference>
<evidence type="ECO:0000256" key="7">
    <source>
        <dbReference type="ARBA" id="ARBA00022984"/>
    </source>
</evidence>
<dbReference type="GO" id="GO:0005524">
    <property type="term" value="F:ATP binding"/>
    <property type="evidence" value="ECO:0007669"/>
    <property type="project" value="UniProtKB-KW"/>
</dbReference>
<comment type="caution">
    <text evidence="14">The sequence shown here is derived from an EMBL/GenBank/DDBJ whole genome shotgun (WGS) entry which is preliminary data.</text>
</comment>
<evidence type="ECO:0000256" key="4">
    <source>
        <dbReference type="ARBA" id="ARBA00022741"/>
    </source>
</evidence>
<keyword evidence="4" id="KW-0547">Nucleotide-binding</keyword>
<dbReference type="AlphaFoldDB" id="Q0EYH0"/>
<dbReference type="InterPro" id="IPR051046">
    <property type="entry name" value="MurCDEF_CellWall_CoF430Synth"/>
</dbReference>
<evidence type="ECO:0000256" key="8">
    <source>
        <dbReference type="ARBA" id="ARBA00023306"/>
    </source>
</evidence>
<dbReference type="Gene3D" id="3.90.190.20">
    <property type="entry name" value="Mur ligase, C-terminal domain"/>
    <property type="match status" value="1"/>
</dbReference>
<dbReference type="FunCoup" id="Q0EYH0">
    <property type="interactions" value="421"/>
</dbReference>
<keyword evidence="15" id="KW-1185">Reference proteome</keyword>
<evidence type="ECO:0000256" key="1">
    <source>
        <dbReference type="ARBA" id="ARBA00022490"/>
    </source>
</evidence>
<dbReference type="GO" id="GO:0047480">
    <property type="term" value="F:UDP-N-acetylmuramoyl-tripeptide-D-alanyl-D-alanine ligase activity"/>
    <property type="evidence" value="ECO:0007669"/>
    <property type="project" value="UniProtKB-EC"/>
</dbReference>
<name>Q0EYH0_9PROT</name>
<evidence type="ECO:0000256" key="3">
    <source>
        <dbReference type="ARBA" id="ARBA00022618"/>
    </source>
</evidence>
<evidence type="ECO:0000256" key="5">
    <source>
        <dbReference type="ARBA" id="ARBA00022840"/>
    </source>
</evidence>
<dbReference type="GO" id="GO:0008360">
    <property type="term" value="P:regulation of cell shape"/>
    <property type="evidence" value="ECO:0007669"/>
    <property type="project" value="UniProtKB-KW"/>
</dbReference>
<dbReference type="InterPro" id="IPR036615">
    <property type="entry name" value="Mur_ligase_C_dom_sf"/>
</dbReference>
<dbReference type="eggNOG" id="COG0770">
    <property type="taxonomic scope" value="Bacteria"/>
</dbReference>
<keyword evidence="6 10" id="KW-0133">Cell shape</keyword>
<keyword evidence="8 10" id="KW-0131">Cell cycle</keyword>
<dbReference type="InterPro" id="IPR000713">
    <property type="entry name" value="Mur_ligase_N"/>
</dbReference>
<dbReference type="Gene3D" id="3.40.1390.10">
    <property type="entry name" value="MurE/MurF, N-terminal domain"/>
    <property type="match status" value="1"/>
</dbReference>
<dbReference type="SUPFAM" id="SSF63418">
    <property type="entry name" value="MurE/MurF N-terminal domain"/>
    <property type="match status" value="1"/>
</dbReference>
<comment type="subcellular location">
    <subcellularLocation>
        <location evidence="10">Cytoplasm</location>
    </subcellularLocation>
</comment>
<evidence type="ECO:0000256" key="6">
    <source>
        <dbReference type="ARBA" id="ARBA00022960"/>
    </source>
</evidence>
<dbReference type="RefSeq" id="WP_009851851.1">
    <property type="nucleotide sequence ID" value="NZ_DS022296.1"/>
</dbReference>
<dbReference type="Proteomes" id="UP000005297">
    <property type="component" value="Unassembled WGS sequence"/>
</dbReference>
<dbReference type="Gene3D" id="3.40.1190.10">
    <property type="entry name" value="Mur-like, catalytic domain"/>
    <property type="match status" value="1"/>
</dbReference>
<dbReference type="HOGENOM" id="CLU_031507_4_0_0"/>
<evidence type="ECO:0000313" key="15">
    <source>
        <dbReference type="Proteomes" id="UP000005297"/>
    </source>
</evidence>
<comment type="function">
    <text evidence="10">Involved in cell wall formation. Catalyzes the final step in the synthesis of UDP-N-acetylmuramoyl-pentapeptide, the precursor of murein.</text>
</comment>
<dbReference type="NCBIfam" id="TIGR01143">
    <property type="entry name" value="murF"/>
    <property type="match status" value="1"/>
</dbReference>
<dbReference type="Pfam" id="PF08245">
    <property type="entry name" value="Mur_ligase_M"/>
    <property type="match status" value="1"/>
</dbReference>
<keyword evidence="2" id="KW-0436">Ligase</keyword>
<dbReference type="STRING" id="314344.AL013_07790"/>